<accession>A0A1M6T9Q7</accession>
<dbReference type="InterPro" id="IPR012340">
    <property type="entry name" value="NA-bd_OB-fold"/>
</dbReference>
<dbReference type="Pfam" id="PF01796">
    <property type="entry name" value="OB_ChsH2_C"/>
    <property type="match status" value="1"/>
</dbReference>
<dbReference type="InterPro" id="IPR002878">
    <property type="entry name" value="ChsH2_C"/>
</dbReference>
<dbReference type="PANTHER" id="PTHR34075">
    <property type="entry name" value="BLR3430 PROTEIN"/>
    <property type="match status" value="1"/>
</dbReference>
<name>A0A1M6T9Q7_PSETH</name>
<sequence length="135" mass="14033">MAAVDALEEAVPHPITVDPRPQVTTGPDGLPRVLGIRCRACGEVAAYRWPRCPACRGAVEPAEFGPDGTVWSATVVRIPVSGRTPPYALAYVDLDAGPRVLAHVLPAGGPAPVIGSRVRLAEATPTGDVQVEVVP</sequence>
<dbReference type="SUPFAM" id="SSF50249">
    <property type="entry name" value="Nucleic acid-binding proteins"/>
    <property type="match status" value="1"/>
</dbReference>
<dbReference type="RefSeq" id="WP_073457077.1">
    <property type="nucleotide sequence ID" value="NZ_CALGVN010000056.1"/>
</dbReference>
<gene>
    <name evidence="2" type="ORF">SAMN05443637_107240</name>
</gene>
<dbReference type="InterPro" id="IPR052513">
    <property type="entry name" value="Thioester_dehydratase-like"/>
</dbReference>
<organism evidence="2 3">
    <name type="scientific">Pseudonocardia thermophila</name>
    <dbReference type="NCBI Taxonomy" id="1848"/>
    <lineage>
        <taxon>Bacteria</taxon>
        <taxon>Bacillati</taxon>
        <taxon>Actinomycetota</taxon>
        <taxon>Actinomycetes</taxon>
        <taxon>Pseudonocardiales</taxon>
        <taxon>Pseudonocardiaceae</taxon>
        <taxon>Pseudonocardia</taxon>
    </lineage>
</organism>
<proteinExistence type="predicted"/>
<protein>
    <recommendedName>
        <fullName evidence="1">ChsH2 C-terminal OB-fold domain-containing protein</fullName>
    </recommendedName>
</protein>
<evidence type="ECO:0000313" key="2">
    <source>
        <dbReference type="EMBL" id="SHK53614.1"/>
    </source>
</evidence>
<dbReference type="STRING" id="1848.SAMN05443637_107240"/>
<dbReference type="AlphaFoldDB" id="A0A1M6T9Q7"/>
<keyword evidence="3" id="KW-1185">Reference proteome</keyword>
<feature type="domain" description="ChsH2 C-terminal OB-fold" evidence="1">
    <location>
        <begin position="64"/>
        <end position="120"/>
    </location>
</feature>
<evidence type="ECO:0000313" key="3">
    <source>
        <dbReference type="Proteomes" id="UP000184363"/>
    </source>
</evidence>
<dbReference type="OrthoDB" id="3632656at2"/>
<evidence type="ECO:0000259" key="1">
    <source>
        <dbReference type="Pfam" id="PF01796"/>
    </source>
</evidence>
<reference evidence="2 3" key="1">
    <citation type="submission" date="2016-11" db="EMBL/GenBank/DDBJ databases">
        <authorList>
            <person name="Jaros S."/>
            <person name="Januszkiewicz K."/>
            <person name="Wedrychowicz H."/>
        </authorList>
    </citation>
    <scope>NUCLEOTIDE SEQUENCE [LARGE SCALE GENOMIC DNA]</scope>
    <source>
        <strain evidence="2 3">DSM 43832</strain>
    </source>
</reference>
<dbReference type="PANTHER" id="PTHR34075:SF5">
    <property type="entry name" value="BLR3430 PROTEIN"/>
    <property type="match status" value="1"/>
</dbReference>
<dbReference type="EMBL" id="FRAP01000007">
    <property type="protein sequence ID" value="SHK53614.1"/>
    <property type="molecule type" value="Genomic_DNA"/>
</dbReference>
<dbReference type="Proteomes" id="UP000184363">
    <property type="component" value="Unassembled WGS sequence"/>
</dbReference>